<feature type="domain" description="AMP-binding enzyme C-terminal" evidence="2">
    <location>
        <begin position="437"/>
        <end position="512"/>
    </location>
</feature>
<protein>
    <submittedName>
        <fullName evidence="3">Class I adenylate-forming enzyme family protein</fullName>
    </submittedName>
</protein>
<dbReference type="Gene3D" id="3.30.300.30">
    <property type="match status" value="1"/>
</dbReference>
<sequence length="540" mass="57879">MAILTDPYQQALRVGDVPRLHATNPRTRDRVAVVEGERSLTWSELDDRATGLAAGLARSGLRSGDPVALYAGNRIEYVELMYGLGMAGCPIVPISPRFVPGEVARAVRVTGAKALVTDVLDALGPAGNGVPAGDLAVARLRGEPDLPLDALAEDVRRYEDVVVDPAGAALPDVDESAPFRLALTSGTTGSPKICVIPHRATVQGWADMSVEFGIGPDDVELVVGPLFHGLGFTFALQQLYVGGTLNIHRRFDPRRTLESISRDRPTVLPGAPVIFDRLADALESADGDVDTNSLRLVLTSGARAGGTLKRRLAKSFPHARIGEFLAGTEMAYVTVNMQDPCGPKAESCGRAFFRAEVAILDPDGGFRPQGEVGEIAKRGLLSGPIYLGDPTRTEEAFRDGWFRTGDLGYQDEDGYVYIVGRLKDVIVSGGINVYPAEIEEAIRGLTGVREVAVVGVPDDEWGESVKAVVVAEDAVRLTPADIEQRCRAELAGYKVPRVIAFVDALPRTPSGKVRGRDLTDTADGFRRTDHGWLEITVEPA</sequence>
<dbReference type="Gene3D" id="3.40.50.12780">
    <property type="entry name" value="N-terminal domain of ligase-like"/>
    <property type="match status" value="1"/>
</dbReference>
<organism evidence="3 4">
    <name type="scientific">Pseudonocardia yunnanensis</name>
    <dbReference type="NCBI Taxonomy" id="58107"/>
    <lineage>
        <taxon>Bacteria</taxon>
        <taxon>Bacillati</taxon>
        <taxon>Actinomycetota</taxon>
        <taxon>Actinomycetes</taxon>
        <taxon>Pseudonocardiales</taxon>
        <taxon>Pseudonocardiaceae</taxon>
        <taxon>Pseudonocardia</taxon>
    </lineage>
</organism>
<keyword evidence="4" id="KW-1185">Reference proteome</keyword>
<comment type="caution">
    <text evidence="3">The sequence shown here is derived from an EMBL/GenBank/DDBJ whole genome shotgun (WGS) entry which is preliminary data.</text>
</comment>
<gene>
    <name evidence="3" type="ORF">ACFSJD_21250</name>
</gene>
<reference evidence="4" key="1">
    <citation type="journal article" date="2019" name="Int. J. Syst. Evol. Microbiol.">
        <title>The Global Catalogue of Microorganisms (GCM) 10K type strain sequencing project: providing services to taxonomists for standard genome sequencing and annotation.</title>
        <authorList>
            <consortium name="The Broad Institute Genomics Platform"/>
            <consortium name="The Broad Institute Genome Sequencing Center for Infectious Disease"/>
            <person name="Wu L."/>
            <person name="Ma J."/>
        </authorList>
    </citation>
    <scope>NUCLEOTIDE SEQUENCE [LARGE SCALE GENOMIC DNA]</scope>
    <source>
        <strain evidence="4">CCM 7043</strain>
    </source>
</reference>
<proteinExistence type="predicted"/>
<evidence type="ECO:0000259" key="1">
    <source>
        <dbReference type="Pfam" id="PF00501"/>
    </source>
</evidence>
<dbReference type="PANTHER" id="PTHR43767:SF1">
    <property type="entry name" value="NONRIBOSOMAL PEPTIDE SYNTHASE PES1 (EUROFUNG)-RELATED"/>
    <property type="match status" value="1"/>
</dbReference>
<dbReference type="InterPro" id="IPR045851">
    <property type="entry name" value="AMP-bd_C_sf"/>
</dbReference>
<evidence type="ECO:0000259" key="2">
    <source>
        <dbReference type="Pfam" id="PF13193"/>
    </source>
</evidence>
<dbReference type="Proteomes" id="UP001597114">
    <property type="component" value="Unassembled WGS sequence"/>
</dbReference>
<dbReference type="SUPFAM" id="SSF56801">
    <property type="entry name" value="Acetyl-CoA synthetase-like"/>
    <property type="match status" value="1"/>
</dbReference>
<dbReference type="InterPro" id="IPR042099">
    <property type="entry name" value="ANL_N_sf"/>
</dbReference>
<dbReference type="Pfam" id="PF00501">
    <property type="entry name" value="AMP-binding"/>
    <property type="match status" value="1"/>
</dbReference>
<accession>A0ABW4EWR9</accession>
<dbReference type="InterPro" id="IPR025110">
    <property type="entry name" value="AMP-bd_C"/>
</dbReference>
<feature type="domain" description="AMP-dependent synthetase/ligase" evidence="1">
    <location>
        <begin position="24"/>
        <end position="379"/>
    </location>
</feature>
<dbReference type="PROSITE" id="PS00455">
    <property type="entry name" value="AMP_BINDING"/>
    <property type="match status" value="1"/>
</dbReference>
<evidence type="ECO:0000313" key="3">
    <source>
        <dbReference type="EMBL" id="MFD1520036.1"/>
    </source>
</evidence>
<dbReference type="PANTHER" id="PTHR43767">
    <property type="entry name" value="LONG-CHAIN-FATTY-ACID--COA LIGASE"/>
    <property type="match status" value="1"/>
</dbReference>
<dbReference type="InterPro" id="IPR000873">
    <property type="entry name" value="AMP-dep_synth/lig_dom"/>
</dbReference>
<dbReference type="EMBL" id="JBHUCO010000023">
    <property type="protein sequence ID" value="MFD1520036.1"/>
    <property type="molecule type" value="Genomic_DNA"/>
</dbReference>
<dbReference type="InterPro" id="IPR020845">
    <property type="entry name" value="AMP-binding_CS"/>
</dbReference>
<dbReference type="RefSeq" id="WP_344722498.1">
    <property type="nucleotide sequence ID" value="NZ_BAAAUS010000013.1"/>
</dbReference>
<dbReference type="Pfam" id="PF13193">
    <property type="entry name" value="AMP-binding_C"/>
    <property type="match status" value="1"/>
</dbReference>
<dbReference type="InterPro" id="IPR050237">
    <property type="entry name" value="ATP-dep_AMP-bd_enzyme"/>
</dbReference>
<evidence type="ECO:0000313" key="4">
    <source>
        <dbReference type="Proteomes" id="UP001597114"/>
    </source>
</evidence>
<name>A0ABW4EWR9_9PSEU</name>